<dbReference type="AlphaFoldDB" id="A0A382CSV7"/>
<evidence type="ECO:0008006" key="4">
    <source>
        <dbReference type="Google" id="ProtNLM"/>
    </source>
</evidence>
<dbReference type="Pfam" id="PF13561">
    <property type="entry name" value="adh_short_C2"/>
    <property type="match status" value="1"/>
</dbReference>
<evidence type="ECO:0000256" key="2">
    <source>
        <dbReference type="ARBA" id="ARBA00023002"/>
    </source>
</evidence>
<organism evidence="3">
    <name type="scientific">marine metagenome</name>
    <dbReference type="NCBI Taxonomy" id="408172"/>
    <lineage>
        <taxon>unclassified sequences</taxon>
        <taxon>metagenomes</taxon>
        <taxon>ecological metagenomes</taxon>
    </lineage>
</organism>
<evidence type="ECO:0000313" key="3">
    <source>
        <dbReference type="EMBL" id="SVB29238.1"/>
    </source>
</evidence>
<dbReference type="PRINTS" id="PR00081">
    <property type="entry name" value="GDHRDH"/>
</dbReference>
<dbReference type="PRINTS" id="PR00080">
    <property type="entry name" value="SDRFAMILY"/>
</dbReference>
<evidence type="ECO:0000256" key="1">
    <source>
        <dbReference type="ARBA" id="ARBA00006484"/>
    </source>
</evidence>
<dbReference type="FunFam" id="3.40.50.720:FF:000084">
    <property type="entry name" value="Short-chain dehydrogenase reductase"/>
    <property type="match status" value="1"/>
</dbReference>
<dbReference type="PROSITE" id="PS51257">
    <property type="entry name" value="PROKAR_LIPOPROTEIN"/>
    <property type="match status" value="1"/>
</dbReference>
<name>A0A382CSV7_9ZZZZ</name>
<sequence>MALNGKNIVIVGGTSGMGLSACHACIEAGAKVSTFGRNAEKVERAKKVLGSQAVVAVGDATDPNMVSSMIDRFVTEQGIIHGLYHVAGGSGRSMGDAPLHEVTDEGWYKTIELNLTSMFYSNRAAVQQFRRQKTCGSILNMGSVLGFSPSSHYFGTLTYATAKSAIIGMTKSSASFYADQGIRFNVIAPALVDTPMAERASTDQKIMQYIQTKQPLDGGRIGLPSDLNQAVVFFLSDASKFVTGQVLAVDGGWSISEGQYL</sequence>
<reference evidence="3" key="1">
    <citation type="submission" date="2018-05" db="EMBL/GenBank/DDBJ databases">
        <authorList>
            <person name="Lanie J.A."/>
            <person name="Ng W.-L."/>
            <person name="Kazmierczak K.M."/>
            <person name="Andrzejewski T.M."/>
            <person name="Davidsen T.M."/>
            <person name="Wayne K.J."/>
            <person name="Tettelin H."/>
            <person name="Glass J.I."/>
            <person name="Rusch D."/>
            <person name="Podicherti R."/>
            <person name="Tsui H.-C.T."/>
            <person name="Winkler M.E."/>
        </authorList>
    </citation>
    <scope>NUCLEOTIDE SEQUENCE</scope>
</reference>
<dbReference type="InterPro" id="IPR002347">
    <property type="entry name" value="SDR_fam"/>
</dbReference>
<dbReference type="CDD" id="cd05233">
    <property type="entry name" value="SDR_c"/>
    <property type="match status" value="1"/>
</dbReference>
<accession>A0A382CSV7</accession>
<comment type="similarity">
    <text evidence="1">Belongs to the short-chain dehydrogenases/reductases (SDR) family.</text>
</comment>
<keyword evidence="2" id="KW-0560">Oxidoreductase</keyword>
<dbReference type="EMBL" id="UINC01035979">
    <property type="protein sequence ID" value="SVB29238.1"/>
    <property type="molecule type" value="Genomic_DNA"/>
</dbReference>
<gene>
    <name evidence="3" type="ORF">METZ01_LOCUS182092</name>
</gene>
<dbReference type="SUPFAM" id="SSF51735">
    <property type="entry name" value="NAD(P)-binding Rossmann-fold domains"/>
    <property type="match status" value="1"/>
</dbReference>
<dbReference type="InterPro" id="IPR036291">
    <property type="entry name" value="NAD(P)-bd_dom_sf"/>
</dbReference>
<protein>
    <recommendedName>
        <fullName evidence="4">Short-chain dehydrogenase</fullName>
    </recommendedName>
</protein>
<dbReference type="PANTHER" id="PTHR42760:SF133">
    <property type="entry name" value="3-OXOACYL-[ACYL-CARRIER-PROTEIN] REDUCTASE"/>
    <property type="match status" value="1"/>
</dbReference>
<dbReference type="Gene3D" id="3.40.50.720">
    <property type="entry name" value="NAD(P)-binding Rossmann-like Domain"/>
    <property type="match status" value="1"/>
</dbReference>
<dbReference type="GO" id="GO:0016616">
    <property type="term" value="F:oxidoreductase activity, acting on the CH-OH group of donors, NAD or NADP as acceptor"/>
    <property type="evidence" value="ECO:0007669"/>
    <property type="project" value="TreeGrafter"/>
</dbReference>
<dbReference type="PANTHER" id="PTHR42760">
    <property type="entry name" value="SHORT-CHAIN DEHYDROGENASES/REDUCTASES FAMILY MEMBER"/>
    <property type="match status" value="1"/>
</dbReference>
<proteinExistence type="inferred from homology"/>